<evidence type="ECO:0000256" key="5">
    <source>
        <dbReference type="ARBA" id="ARBA00022989"/>
    </source>
</evidence>
<dbReference type="PROSITE" id="PS51202">
    <property type="entry name" value="RCK_C"/>
    <property type="match status" value="2"/>
</dbReference>
<organism evidence="9 10">
    <name type="scientific">Marimonas arenosa</name>
    <dbReference type="NCBI Taxonomy" id="1795305"/>
    <lineage>
        <taxon>Bacteria</taxon>
        <taxon>Pseudomonadati</taxon>
        <taxon>Pseudomonadota</taxon>
        <taxon>Alphaproteobacteria</taxon>
        <taxon>Rhodobacterales</taxon>
        <taxon>Paracoccaceae</taxon>
        <taxon>Marimonas</taxon>
    </lineage>
</organism>
<keyword evidence="10" id="KW-1185">Reference proteome</keyword>
<evidence type="ECO:0000256" key="6">
    <source>
        <dbReference type="ARBA" id="ARBA00023136"/>
    </source>
</evidence>
<dbReference type="EMBL" id="JANHAX010000004">
    <property type="protein sequence ID" value="MDQ2091187.1"/>
    <property type="molecule type" value="Genomic_DNA"/>
</dbReference>
<proteinExistence type="predicted"/>
<dbReference type="GO" id="GO:0006813">
    <property type="term" value="P:potassium ion transport"/>
    <property type="evidence" value="ECO:0007669"/>
    <property type="project" value="InterPro"/>
</dbReference>
<dbReference type="PANTHER" id="PTHR43652:SF2">
    <property type="entry name" value="BASIC AMINO ACID ANTIPORTER YFCC-RELATED"/>
    <property type="match status" value="1"/>
</dbReference>
<evidence type="ECO:0000313" key="9">
    <source>
        <dbReference type="EMBL" id="MDQ2091187.1"/>
    </source>
</evidence>
<evidence type="ECO:0000259" key="8">
    <source>
        <dbReference type="PROSITE" id="PS51202"/>
    </source>
</evidence>
<feature type="transmembrane region" description="Helical" evidence="7">
    <location>
        <begin position="96"/>
        <end position="119"/>
    </location>
</feature>
<dbReference type="InterPro" id="IPR004680">
    <property type="entry name" value="Cit_transptr-like_dom"/>
</dbReference>
<reference evidence="9" key="2">
    <citation type="submission" date="2023-02" db="EMBL/GenBank/DDBJ databases">
        <title>'Rhodoalgimonas zhirmunskyi' gen. nov., isolated from a red alga.</title>
        <authorList>
            <person name="Nedashkovskaya O.I."/>
            <person name="Otstavnykh N.Y."/>
            <person name="Bystritskaya E.P."/>
            <person name="Balabanova L.A."/>
            <person name="Isaeva M.P."/>
        </authorList>
    </citation>
    <scope>NUCLEOTIDE SEQUENCE</scope>
    <source>
        <strain evidence="9">KCTC 52189</strain>
    </source>
</reference>
<feature type="transmembrane region" description="Helical" evidence="7">
    <location>
        <begin position="420"/>
        <end position="436"/>
    </location>
</feature>
<dbReference type="PANTHER" id="PTHR43652">
    <property type="entry name" value="BASIC AMINO ACID ANTIPORTER YFCC-RELATED"/>
    <property type="match status" value="1"/>
</dbReference>
<feature type="domain" description="RCK C-terminal" evidence="8">
    <location>
        <begin position="207"/>
        <end position="290"/>
    </location>
</feature>
<dbReference type="AlphaFoldDB" id="A0AAE3WG87"/>
<dbReference type="Pfam" id="PF02080">
    <property type="entry name" value="TrkA_C"/>
    <property type="match status" value="2"/>
</dbReference>
<protein>
    <submittedName>
        <fullName evidence="9">SLC13 family permease</fullName>
    </submittedName>
</protein>
<dbReference type="InterPro" id="IPR036721">
    <property type="entry name" value="RCK_C_sf"/>
</dbReference>
<keyword evidence="2" id="KW-0813">Transport</keyword>
<gene>
    <name evidence="9" type="ORF">NO357_14885</name>
</gene>
<keyword evidence="3 7" id="KW-0812">Transmembrane</keyword>
<evidence type="ECO:0000256" key="1">
    <source>
        <dbReference type="ARBA" id="ARBA00004141"/>
    </source>
</evidence>
<dbReference type="InterPro" id="IPR051679">
    <property type="entry name" value="DASS-Related_Transporters"/>
</dbReference>
<reference evidence="9" key="1">
    <citation type="submission" date="2022-07" db="EMBL/GenBank/DDBJ databases">
        <authorList>
            <person name="Otstavnykh N."/>
            <person name="Isaeva M."/>
            <person name="Bystritskaya E."/>
        </authorList>
    </citation>
    <scope>NUCLEOTIDE SEQUENCE</scope>
    <source>
        <strain evidence="9">KCTC 52189</strain>
    </source>
</reference>
<feature type="transmembrane region" description="Helical" evidence="7">
    <location>
        <begin position="448"/>
        <end position="472"/>
    </location>
</feature>
<feature type="transmembrane region" description="Helical" evidence="7">
    <location>
        <begin position="139"/>
        <end position="161"/>
    </location>
</feature>
<keyword evidence="5 7" id="KW-1133">Transmembrane helix</keyword>
<feature type="domain" description="RCK C-terminal" evidence="8">
    <location>
        <begin position="297"/>
        <end position="381"/>
    </location>
</feature>
<dbReference type="Proteomes" id="UP001226762">
    <property type="component" value="Unassembled WGS sequence"/>
</dbReference>
<dbReference type="Pfam" id="PF03600">
    <property type="entry name" value="CitMHS"/>
    <property type="match status" value="1"/>
</dbReference>
<feature type="transmembrane region" description="Helical" evidence="7">
    <location>
        <begin position="31"/>
        <end position="50"/>
    </location>
</feature>
<dbReference type="GO" id="GO:0005886">
    <property type="term" value="C:plasma membrane"/>
    <property type="evidence" value="ECO:0007669"/>
    <property type="project" value="TreeGrafter"/>
</dbReference>
<keyword evidence="4" id="KW-0677">Repeat</keyword>
<evidence type="ECO:0000256" key="2">
    <source>
        <dbReference type="ARBA" id="ARBA00022448"/>
    </source>
</evidence>
<comment type="caution">
    <text evidence="9">The sequence shown here is derived from an EMBL/GenBank/DDBJ whole genome shotgun (WGS) entry which is preliminary data.</text>
</comment>
<sequence length="588" mass="62612">MTVEIIIVLALLALAIVFFAMEWLPVDIITLSLLVALVVSGILTPAEAFSGFANEMVIILASVFVLSSAMLKSGVMDWLSDSIRRYGGRTETRAKGILLTITAATSAFLSNTVATAMLMPAVLRIARDAEASPSRFLMPVAYASILGGACTLIGTSTNIAGSAMAAQLGLQPFSMFEFLGIGLLMATSGIVWLVFFSNRLTPAHAPVEPGEEIGAQAYLSALVVPEGSRAEGRAIGALKLGTIGVTALSVVRAGKRLNPHHRRKLAGGDLLIVRAPRESLLRAEADLGLAIDASQHFSDRDVEHDEIAMAEAVLLAQSNLVGRTLKQLDFHRRYGVRVVAIHRPGHARPAKIENMRLQVGDVLLVQGAQQDLESLRGNRNLWGLLEVESRVLTHRQGAITVGTVLTAVMLGAWGVLPLSITLLSAAIALVMARFVTMEEAYRFIEWRLLVLIAGLTSFGGAMIETGAAMFLAELIVGVTLPFGVTVSMAAFALLTVLLTQPMSNAAAALTVIPVAAASAETLGVDARALVILVTLSASLSFITPLEPACLLVYGPGRYHFRDFVRAGLPLTVICLTLLLIFLPVFWPL</sequence>
<feature type="transmembrane region" description="Helical" evidence="7">
    <location>
        <begin position="173"/>
        <end position="195"/>
    </location>
</feature>
<dbReference type="Gene3D" id="3.30.70.1450">
    <property type="entry name" value="Regulator of K+ conductance, C-terminal domain"/>
    <property type="match status" value="2"/>
</dbReference>
<evidence type="ECO:0000313" key="10">
    <source>
        <dbReference type="Proteomes" id="UP001226762"/>
    </source>
</evidence>
<dbReference type="SUPFAM" id="SSF116726">
    <property type="entry name" value="TrkA C-terminal domain-like"/>
    <property type="match status" value="2"/>
</dbReference>
<keyword evidence="6 7" id="KW-0472">Membrane</keyword>
<dbReference type="GO" id="GO:0008324">
    <property type="term" value="F:monoatomic cation transmembrane transporter activity"/>
    <property type="evidence" value="ECO:0007669"/>
    <property type="project" value="InterPro"/>
</dbReference>
<evidence type="ECO:0000256" key="4">
    <source>
        <dbReference type="ARBA" id="ARBA00022737"/>
    </source>
</evidence>
<dbReference type="RefSeq" id="WP_306736472.1">
    <property type="nucleotide sequence ID" value="NZ_JANHAX010000004.1"/>
</dbReference>
<feature type="transmembrane region" description="Helical" evidence="7">
    <location>
        <begin position="566"/>
        <end position="586"/>
    </location>
</feature>
<evidence type="ECO:0000256" key="7">
    <source>
        <dbReference type="SAM" id="Phobius"/>
    </source>
</evidence>
<dbReference type="InterPro" id="IPR006037">
    <property type="entry name" value="RCK_C"/>
</dbReference>
<comment type="subcellular location">
    <subcellularLocation>
        <location evidence="1">Membrane</location>
        <topology evidence="1">Multi-pass membrane protein</topology>
    </subcellularLocation>
</comment>
<name>A0AAE3WG87_9RHOB</name>
<feature type="transmembrane region" description="Helical" evidence="7">
    <location>
        <begin position="6"/>
        <end position="24"/>
    </location>
</feature>
<feature type="transmembrane region" description="Helical" evidence="7">
    <location>
        <begin position="505"/>
        <end position="523"/>
    </location>
</feature>
<feature type="transmembrane region" description="Helical" evidence="7">
    <location>
        <begin position="56"/>
        <end position="75"/>
    </location>
</feature>
<evidence type="ECO:0000256" key="3">
    <source>
        <dbReference type="ARBA" id="ARBA00022692"/>
    </source>
</evidence>
<accession>A0AAE3WG87</accession>
<feature type="transmembrane region" description="Helical" evidence="7">
    <location>
        <begin position="478"/>
        <end position="498"/>
    </location>
</feature>
<feature type="transmembrane region" description="Helical" evidence="7">
    <location>
        <begin position="529"/>
        <end position="554"/>
    </location>
</feature>